<dbReference type="AlphaFoldDB" id="A0A372JKG5"/>
<name>A0A372JKG5_9ACTN</name>
<reference evidence="1 2" key="1">
    <citation type="submission" date="2018-08" db="EMBL/GenBank/DDBJ databases">
        <title>Actinomadura jelena sp. nov., a novel Actinomycete isolated from soil in Chad.</title>
        <authorList>
            <person name="Shi L."/>
        </authorList>
    </citation>
    <scope>NUCLEOTIDE SEQUENCE [LARGE SCALE GENOMIC DNA]</scope>
    <source>
        <strain evidence="1 2">NEAU-G17</strain>
    </source>
</reference>
<proteinExistence type="predicted"/>
<protein>
    <recommendedName>
        <fullName evidence="3">DoxX family membrane protein</fullName>
    </recommendedName>
</protein>
<evidence type="ECO:0000313" key="1">
    <source>
        <dbReference type="EMBL" id="RFU40334.1"/>
    </source>
</evidence>
<keyword evidence="2" id="KW-1185">Reference proteome</keyword>
<dbReference type="OrthoDB" id="3482508at2"/>
<dbReference type="EMBL" id="QURH01000292">
    <property type="protein sequence ID" value="RFU40334.1"/>
    <property type="molecule type" value="Genomic_DNA"/>
</dbReference>
<accession>A0A372JKG5</accession>
<gene>
    <name evidence="1" type="ORF">DZF91_17640</name>
</gene>
<sequence>MALIRKAGIALAVTGAAHFAAPRLFEPISRAGFPHDTELWIKRNGATELALGLALVPRRTRRAGLVGVAAYFGWLGTRVARHRQEEPEKG</sequence>
<evidence type="ECO:0000313" key="2">
    <source>
        <dbReference type="Proteomes" id="UP000261811"/>
    </source>
</evidence>
<evidence type="ECO:0008006" key="3">
    <source>
        <dbReference type="Google" id="ProtNLM"/>
    </source>
</evidence>
<comment type="caution">
    <text evidence="1">The sequence shown here is derived from an EMBL/GenBank/DDBJ whole genome shotgun (WGS) entry which is preliminary data.</text>
</comment>
<organism evidence="1 2">
    <name type="scientific">Actinomadura logoneensis</name>
    <dbReference type="NCBI Taxonomy" id="2293572"/>
    <lineage>
        <taxon>Bacteria</taxon>
        <taxon>Bacillati</taxon>
        <taxon>Actinomycetota</taxon>
        <taxon>Actinomycetes</taxon>
        <taxon>Streptosporangiales</taxon>
        <taxon>Thermomonosporaceae</taxon>
        <taxon>Actinomadura</taxon>
    </lineage>
</organism>
<dbReference type="RefSeq" id="WP_117358555.1">
    <property type="nucleotide sequence ID" value="NZ_QURH01000292.1"/>
</dbReference>
<dbReference type="Proteomes" id="UP000261811">
    <property type="component" value="Unassembled WGS sequence"/>
</dbReference>